<dbReference type="RefSeq" id="WP_350890906.1">
    <property type="nucleotide sequence ID" value="NZ_JBEOTR010000012.1"/>
</dbReference>
<dbReference type="PANTHER" id="PTHR43585">
    <property type="entry name" value="FUMIPYRROLE BIOSYNTHESIS PROTEIN C"/>
    <property type="match status" value="1"/>
</dbReference>
<organism evidence="6 7">
    <name type="scientific">Streptomyces ardesiacus</name>
    <dbReference type="NCBI Taxonomy" id="285564"/>
    <lineage>
        <taxon>Bacteria</taxon>
        <taxon>Bacillati</taxon>
        <taxon>Actinomycetota</taxon>
        <taxon>Actinomycetes</taxon>
        <taxon>Kitasatosporales</taxon>
        <taxon>Streptomycetaceae</taxon>
        <taxon>Streptomyces</taxon>
    </lineage>
</organism>
<evidence type="ECO:0000313" key="7">
    <source>
        <dbReference type="Proteomes" id="UP001617907"/>
    </source>
</evidence>
<evidence type="ECO:0000256" key="2">
    <source>
        <dbReference type="ARBA" id="ARBA00022741"/>
    </source>
</evidence>
<dbReference type="SUPFAM" id="SSF56059">
    <property type="entry name" value="Glutathione synthetase ATP-binding domain-like"/>
    <property type="match status" value="1"/>
</dbReference>
<dbReference type="Proteomes" id="UP001617907">
    <property type="component" value="Unassembled WGS sequence"/>
</dbReference>
<dbReference type="Pfam" id="PF18130">
    <property type="entry name" value="ATPgrasp_N"/>
    <property type="match status" value="1"/>
</dbReference>
<dbReference type="Gene3D" id="3.40.50.20">
    <property type="match status" value="1"/>
</dbReference>
<gene>
    <name evidence="6" type="ORF">ACIQFM_06275</name>
</gene>
<dbReference type="SMART" id="SM01209">
    <property type="entry name" value="GARS_A"/>
    <property type="match status" value="1"/>
</dbReference>
<dbReference type="PANTHER" id="PTHR43585:SF2">
    <property type="entry name" value="ATP-GRASP ENZYME FSQD"/>
    <property type="match status" value="1"/>
</dbReference>
<sequence>MPARPVVLVVAPGDESYRGYCLEQVAAAYDVVLLTGAEPSWEKPHITDHAVVNLSDPAALLAAGRALAGRHDLAGVMTWDEWSVVPTARLARQLGLPTTAPEVMQGCRNKATARSLFARHGVPSAASVSVRTRQEAEAAAERIGYPVVLKPASHAGAIGVRRVDDRGQLTAAYQAAERTAGQGTESTSVLVEEFLDGPEISVECVTYRGATTVVAVNRKTISPPPHFEQLAHSVDADDPLRETVAPTARAAINALGITDGVSHIEMRLVEGRPRLIEVNARLAGDMIGHLVRLATGIDLVRAAAEIGCDRAPDLTPTRSSAAAIRLLYPDTSGTLTRLTYDGPCPTWLDRVQFQCRPGDQLLLPADGGNLYTGRIGYLITTAATGQQARARAERAARGVVAVLDQPPGTAA</sequence>
<evidence type="ECO:0000256" key="1">
    <source>
        <dbReference type="ARBA" id="ARBA00022598"/>
    </source>
</evidence>
<name>A0ABW8H4Z3_9ACTN</name>
<dbReference type="PROSITE" id="PS50975">
    <property type="entry name" value="ATP_GRASP"/>
    <property type="match status" value="1"/>
</dbReference>
<keyword evidence="1" id="KW-0436">Ligase</keyword>
<protein>
    <submittedName>
        <fullName evidence="6">Acetyl-CoA carboxylase biotin carboxylase subunit family protein</fullName>
    </submittedName>
</protein>
<dbReference type="Gene3D" id="3.30.470.20">
    <property type="entry name" value="ATP-grasp fold, B domain"/>
    <property type="match status" value="1"/>
</dbReference>
<evidence type="ECO:0000313" key="6">
    <source>
        <dbReference type="EMBL" id="MFJ6035846.1"/>
    </source>
</evidence>
<keyword evidence="7" id="KW-1185">Reference proteome</keyword>
<dbReference type="InterPro" id="IPR041472">
    <property type="entry name" value="BL00235/CARNS1_N"/>
</dbReference>
<evidence type="ECO:0000259" key="5">
    <source>
        <dbReference type="PROSITE" id="PS50975"/>
    </source>
</evidence>
<keyword evidence="2 4" id="KW-0547">Nucleotide-binding</keyword>
<dbReference type="InterPro" id="IPR005479">
    <property type="entry name" value="CPAse_ATP-bd"/>
</dbReference>
<evidence type="ECO:0000256" key="4">
    <source>
        <dbReference type="PROSITE-ProRule" id="PRU00409"/>
    </source>
</evidence>
<evidence type="ECO:0000256" key="3">
    <source>
        <dbReference type="ARBA" id="ARBA00022840"/>
    </source>
</evidence>
<reference evidence="6 7" key="1">
    <citation type="submission" date="2024-10" db="EMBL/GenBank/DDBJ databases">
        <title>The Natural Products Discovery Center: Release of the First 8490 Sequenced Strains for Exploring Actinobacteria Biosynthetic Diversity.</title>
        <authorList>
            <person name="Kalkreuter E."/>
            <person name="Kautsar S.A."/>
            <person name="Yang D."/>
            <person name="Bader C.D."/>
            <person name="Teijaro C.N."/>
            <person name="Fluegel L."/>
            <person name="Davis C.M."/>
            <person name="Simpson J.R."/>
            <person name="Lauterbach L."/>
            <person name="Steele A.D."/>
            <person name="Gui C."/>
            <person name="Meng S."/>
            <person name="Li G."/>
            <person name="Viehrig K."/>
            <person name="Ye F."/>
            <person name="Su P."/>
            <person name="Kiefer A.F."/>
            <person name="Nichols A."/>
            <person name="Cepeda A.J."/>
            <person name="Yan W."/>
            <person name="Fan B."/>
            <person name="Jiang Y."/>
            <person name="Adhikari A."/>
            <person name="Zheng C.-J."/>
            <person name="Schuster L."/>
            <person name="Cowan T.M."/>
            <person name="Smanski M.J."/>
            <person name="Chevrette M.G."/>
            <person name="De Carvalho L.P.S."/>
            <person name="Shen B."/>
        </authorList>
    </citation>
    <scope>NUCLEOTIDE SEQUENCE [LARGE SCALE GENOMIC DNA]</scope>
    <source>
        <strain evidence="6 7">NPDC093086</strain>
    </source>
</reference>
<dbReference type="InterPro" id="IPR011761">
    <property type="entry name" value="ATP-grasp"/>
</dbReference>
<proteinExistence type="predicted"/>
<keyword evidence="3 4" id="KW-0067">ATP-binding</keyword>
<dbReference type="InterPro" id="IPR052032">
    <property type="entry name" value="ATP-dep_AA_Ligase"/>
</dbReference>
<accession>A0ABW8H4Z3</accession>
<comment type="caution">
    <text evidence="6">The sequence shown here is derived from an EMBL/GenBank/DDBJ whole genome shotgun (WGS) entry which is preliminary data.</text>
</comment>
<dbReference type="Pfam" id="PF02786">
    <property type="entry name" value="CPSase_L_D2"/>
    <property type="match status" value="1"/>
</dbReference>
<dbReference type="EMBL" id="JBIVPC010000003">
    <property type="protein sequence ID" value="MFJ6035846.1"/>
    <property type="molecule type" value="Genomic_DNA"/>
</dbReference>
<feature type="domain" description="ATP-grasp" evidence="5">
    <location>
        <begin position="114"/>
        <end position="308"/>
    </location>
</feature>